<dbReference type="SUPFAM" id="SSF57667">
    <property type="entry name" value="beta-beta-alpha zinc fingers"/>
    <property type="match status" value="1"/>
</dbReference>
<reference evidence="10" key="1">
    <citation type="journal article" date="2014" name="Science">
        <title>Comparative genomics reveals insights into avian genome evolution and adaptation.</title>
        <authorList>
            <consortium name="Avian Genome Consortium"/>
            <person name="Zhang G."/>
            <person name="Li C."/>
            <person name="Li Q."/>
            <person name="Li B."/>
            <person name="Larkin D.M."/>
            <person name="Lee C."/>
            <person name="Storz J.F."/>
            <person name="Antunes A."/>
            <person name="Greenwold M.J."/>
            <person name="Meredith R.W."/>
            <person name="Odeen A."/>
            <person name="Cui J."/>
            <person name="Zhou Q."/>
            <person name="Xu L."/>
            <person name="Pan H."/>
            <person name="Wang Z."/>
            <person name="Jin L."/>
            <person name="Zhang P."/>
            <person name="Hu H."/>
            <person name="Yang W."/>
            <person name="Hu J."/>
            <person name="Xiao J."/>
            <person name="Yang Z."/>
            <person name="Liu Y."/>
            <person name="Xie Q."/>
            <person name="Yu H."/>
            <person name="Lian J."/>
            <person name="Wen P."/>
            <person name="Zhang F."/>
            <person name="Li H."/>
            <person name="Zeng Y."/>
            <person name="Xiong Z."/>
            <person name="Liu S."/>
            <person name="Zhou L."/>
            <person name="Huang Z."/>
            <person name="An N."/>
            <person name="Wang J."/>
            <person name="Zheng Q."/>
            <person name="Xiong Y."/>
            <person name="Wang G."/>
            <person name="Wang B."/>
            <person name="Wang J."/>
            <person name="Fan Y."/>
            <person name="da Fonseca R.R."/>
            <person name="Alfaro-Nunez A."/>
            <person name="Schubert M."/>
            <person name="Orlando L."/>
            <person name="Mourier T."/>
            <person name="Howard J.T."/>
            <person name="Ganapathy G."/>
            <person name="Pfenning A."/>
            <person name="Whitney O."/>
            <person name="Rivas M.V."/>
            <person name="Hara E."/>
            <person name="Smith J."/>
            <person name="Farre M."/>
            <person name="Narayan J."/>
            <person name="Slavov G."/>
            <person name="Romanov M.N."/>
            <person name="Borges R."/>
            <person name="Machado J.P."/>
            <person name="Khan I."/>
            <person name="Springer M.S."/>
            <person name="Gatesy J."/>
            <person name="Hoffmann F.G."/>
            <person name="Opazo J.C."/>
            <person name="Hastad O."/>
            <person name="Sawyer R.H."/>
            <person name="Kim H."/>
            <person name="Kim K.W."/>
            <person name="Kim H.J."/>
            <person name="Cho S."/>
            <person name="Li N."/>
            <person name="Huang Y."/>
            <person name="Bruford M.W."/>
            <person name="Zhan X."/>
            <person name="Dixon A."/>
            <person name="Bertelsen M.F."/>
            <person name="Derryberry E."/>
            <person name="Warren W."/>
            <person name="Wilson R.K."/>
            <person name="Li S."/>
            <person name="Ray D.A."/>
            <person name="Green R.E."/>
            <person name="O'Brien S.J."/>
            <person name="Griffin D."/>
            <person name="Johnson W.E."/>
            <person name="Haussler D."/>
            <person name="Ryder O.A."/>
            <person name="Willerslev E."/>
            <person name="Graves G.R."/>
            <person name="Alstrom P."/>
            <person name="Fjeldsa J."/>
            <person name="Mindell D.P."/>
            <person name="Edwards S.V."/>
            <person name="Braun E.L."/>
            <person name="Rahbek C."/>
            <person name="Burt D.W."/>
            <person name="Houde P."/>
            <person name="Zhang Y."/>
            <person name="Yang H."/>
            <person name="Wang J."/>
            <person name="Jarvis E.D."/>
            <person name="Gilbert M.T."/>
            <person name="Wang J."/>
        </authorList>
    </citation>
    <scope>NUCLEOTIDE SEQUENCE [LARGE SCALE GENOMIC DNA]</scope>
</reference>
<name>A0A0A0B0J8_CHAVO</name>
<evidence type="ECO:0000313" key="9">
    <source>
        <dbReference type="EMBL" id="KGL99717.1"/>
    </source>
</evidence>
<keyword evidence="10" id="KW-1185">Reference proteome</keyword>
<protein>
    <submittedName>
        <fullName evidence="9">Zinc finger protein 394</fullName>
    </submittedName>
</protein>
<evidence type="ECO:0000256" key="1">
    <source>
        <dbReference type="ARBA" id="ARBA00004123"/>
    </source>
</evidence>
<evidence type="ECO:0000256" key="6">
    <source>
        <dbReference type="ARBA" id="ARBA00023242"/>
    </source>
</evidence>
<dbReference type="AlphaFoldDB" id="A0A0A0B0J8"/>
<feature type="domain" description="C2H2-type" evidence="8">
    <location>
        <begin position="1"/>
        <end position="26"/>
    </location>
</feature>
<dbReference type="PROSITE" id="PS00028">
    <property type="entry name" value="ZINC_FINGER_C2H2_1"/>
    <property type="match status" value="1"/>
</dbReference>
<dbReference type="EMBL" id="KL874981">
    <property type="protein sequence ID" value="KGL99717.1"/>
    <property type="molecule type" value="Genomic_DNA"/>
</dbReference>
<dbReference type="FunFam" id="3.30.160.60:FF:002756">
    <property type="entry name" value="Zinc finger protein 1159"/>
    <property type="match status" value="1"/>
</dbReference>
<keyword evidence="3" id="KW-0677">Repeat</keyword>
<evidence type="ECO:0000256" key="2">
    <source>
        <dbReference type="ARBA" id="ARBA00022723"/>
    </source>
</evidence>
<dbReference type="InterPro" id="IPR036236">
    <property type="entry name" value="Znf_C2H2_sf"/>
</dbReference>
<evidence type="ECO:0000256" key="4">
    <source>
        <dbReference type="ARBA" id="ARBA00022771"/>
    </source>
</evidence>
<dbReference type="PANTHER" id="PTHR23226:SF416">
    <property type="entry name" value="FI01424P"/>
    <property type="match status" value="1"/>
</dbReference>
<evidence type="ECO:0000256" key="7">
    <source>
        <dbReference type="PROSITE-ProRule" id="PRU00042"/>
    </source>
</evidence>
<feature type="non-terminal residue" evidence="9">
    <location>
        <position position="46"/>
    </location>
</feature>
<dbReference type="Gene3D" id="3.30.160.60">
    <property type="entry name" value="Classic Zinc Finger"/>
    <property type="match status" value="2"/>
</dbReference>
<dbReference type="InterPro" id="IPR013087">
    <property type="entry name" value="Znf_C2H2_type"/>
</dbReference>
<proteinExistence type="predicted"/>
<dbReference type="GO" id="GO:0000981">
    <property type="term" value="F:DNA-binding transcription factor activity, RNA polymerase II-specific"/>
    <property type="evidence" value="ECO:0007669"/>
    <property type="project" value="TreeGrafter"/>
</dbReference>
<evidence type="ECO:0000256" key="3">
    <source>
        <dbReference type="ARBA" id="ARBA00022737"/>
    </source>
</evidence>
<evidence type="ECO:0000256" key="5">
    <source>
        <dbReference type="ARBA" id="ARBA00022833"/>
    </source>
</evidence>
<dbReference type="GO" id="GO:0008270">
    <property type="term" value="F:zinc ion binding"/>
    <property type="evidence" value="ECO:0007669"/>
    <property type="project" value="UniProtKB-KW"/>
</dbReference>
<keyword evidence="6" id="KW-0539">Nucleus</keyword>
<comment type="subcellular location">
    <subcellularLocation>
        <location evidence="1">Nucleus</location>
    </subcellularLocation>
</comment>
<evidence type="ECO:0000313" key="10">
    <source>
        <dbReference type="Proteomes" id="UP000053858"/>
    </source>
</evidence>
<gene>
    <name evidence="9" type="ORF">N301_00003</name>
</gene>
<evidence type="ECO:0000259" key="8">
    <source>
        <dbReference type="PROSITE" id="PS50157"/>
    </source>
</evidence>
<dbReference type="GO" id="GO:0000978">
    <property type="term" value="F:RNA polymerase II cis-regulatory region sequence-specific DNA binding"/>
    <property type="evidence" value="ECO:0007669"/>
    <property type="project" value="TreeGrafter"/>
</dbReference>
<keyword evidence="2" id="KW-0479">Metal-binding</keyword>
<organism evidence="9 10">
    <name type="scientific">Charadrius vociferus</name>
    <name type="common">Killdeer</name>
    <name type="synonym">Aegialitis vocifera</name>
    <dbReference type="NCBI Taxonomy" id="50402"/>
    <lineage>
        <taxon>Eukaryota</taxon>
        <taxon>Metazoa</taxon>
        <taxon>Chordata</taxon>
        <taxon>Craniata</taxon>
        <taxon>Vertebrata</taxon>
        <taxon>Euteleostomi</taxon>
        <taxon>Archelosauria</taxon>
        <taxon>Archosauria</taxon>
        <taxon>Dinosauria</taxon>
        <taxon>Saurischia</taxon>
        <taxon>Theropoda</taxon>
        <taxon>Coelurosauria</taxon>
        <taxon>Aves</taxon>
        <taxon>Neognathae</taxon>
        <taxon>Neoaves</taxon>
        <taxon>Charadriiformes</taxon>
        <taxon>Charadriidae</taxon>
        <taxon>Charadrius</taxon>
    </lineage>
</organism>
<dbReference type="GO" id="GO:0005634">
    <property type="term" value="C:nucleus"/>
    <property type="evidence" value="ECO:0007669"/>
    <property type="project" value="UniProtKB-SubCell"/>
</dbReference>
<dbReference type="Pfam" id="PF13465">
    <property type="entry name" value="zf-H2C2_2"/>
    <property type="match status" value="1"/>
</dbReference>
<feature type="domain" description="C2H2-type" evidence="8">
    <location>
        <begin position="27"/>
        <end position="46"/>
    </location>
</feature>
<keyword evidence="4 7" id="KW-0863">Zinc-finger</keyword>
<dbReference type="PANTHER" id="PTHR23226">
    <property type="entry name" value="ZINC FINGER AND SCAN DOMAIN-CONTAINING"/>
    <property type="match status" value="1"/>
</dbReference>
<dbReference type="STRING" id="50402.A0A0A0B0J8"/>
<dbReference type="FunFam" id="3.30.160.60:FF:001498">
    <property type="entry name" value="Zinc finger protein 404"/>
    <property type="match status" value="1"/>
</dbReference>
<dbReference type="Proteomes" id="UP000053858">
    <property type="component" value="Unassembled WGS sequence"/>
</dbReference>
<dbReference type="PROSITE" id="PS50157">
    <property type="entry name" value="ZINC_FINGER_C2H2_2"/>
    <property type="match status" value="2"/>
</dbReference>
<feature type="non-terminal residue" evidence="9">
    <location>
        <position position="1"/>
    </location>
</feature>
<accession>A0A0A0B0J8</accession>
<keyword evidence="5" id="KW-0862">Zinc</keyword>
<sequence length="46" mass="5259">CPYCQKGFKQRVALVAHQRIHTGEKPYKCGQCEKSFVASLALIRHQ</sequence>